<accession>A0ACC2QWM3</accession>
<evidence type="ECO:0000313" key="2">
    <source>
        <dbReference type="Proteomes" id="UP001231649"/>
    </source>
</evidence>
<proteinExistence type="predicted"/>
<organism evidence="1 2">
    <name type="scientific">Mythimna loreyi</name>
    <dbReference type="NCBI Taxonomy" id="667449"/>
    <lineage>
        <taxon>Eukaryota</taxon>
        <taxon>Metazoa</taxon>
        <taxon>Ecdysozoa</taxon>
        <taxon>Arthropoda</taxon>
        <taxon>Hexapoda</taxon>
        <taxon>Insecta</taxon>
        <taxon>Pterygota</taxon>
        <taxon>Neoptera</taxon>
        <taxon>Endopterygota</taxon>
        <taxon>Lepidoptera</taxon>
        <taxon>Glossata</taxon>
        <taxon>Ditrysia</taxon>
        <taxon>Noctuoidea</taxon>
        <taxon>Noctuidae</taxon>
        <taxon>Noctuinae</taxon>
        <taxon>Hadenini</taxon>
        <taxon>Mythimna</taxon>
    </lineage>
</organism>
<gene>
    <name evidence="1" type="ORF">PYW08_016303</name>
</gene>
<reference evidence="1" key="1">
    <citation type="submission" date="2023-03" db="EMBL/GenBank/DDBJ databases">
        <title>Chromosome-level genomes of two armyworms, Mythimna separata and Mythimna loreyi, provide insights into the biosynthesis and reception of sex pheromones.</title>
        <authorList>
            <person name="Zhao H."/>
        </authorList>
    </citation>
    <scope>NUCLEOTIDE SEQUENCE</scope>
    <source>
        <strain evidence="1">BeijingLab</strain>
    </source>
</reference>
<dbReference type="EMBL" id="CM056785">
    <property type="protein sequence ID" value="KAJ8727918.1"/>
    <property type="molecule type" value="Genomic_DNA"/>
</dbReference>
<name>A0ACC2QWM3_9NEOP</name>
<evidence type="ECO:0000313" key="1">
    <source>
        <dbReference type="EMBL" id="KAJ8727918.1"/>
    </source>
</evidence>
<dbReference type="Proteomes" id="UP001231649">
    <property type="component" value="Chromosome 9"/>
</dbReference>
<sequence>MIHHDNFIDRLFLAQSNGESVYIDDYEIPRDSIDGIRFLYKKFNLRKGGVILNEKDRILRNTQVCLFIRAVRPLLSRPILILCQEGYEYCWVGRFEAWCANMINDVTVETQEPFIKKKMVVINTMVNLHKFCARQWSIIVVDGDAVTSPNPILMLPFKSCFKIWCTEINMKENLEKFEEAYKWIFPREIFDKYFFIPKDIGNAVDVVEKSILLDAFFEEVLIKRNNSTFSHENHIPKRRPGSTVFGPNRSSSMVLGNTTIRLSMPAPKEVPMVVGDTLITRTKVDPGLGTSRMVGDTTITSTSTPPSTSGFKTNRETNISPNTDYIMSVCDTSITASNSASTSFTPTKPVPTVIISKKNKDATGTKIKRSKPKIEPEIFPPKLFESPMAVLAKLLEESPKTEPGEEGNDRLDYCIENFNKINGKDNGLELSNMERIKEEIKTEKLIEITELDEKPDGELHIASDKLVEMDTLVFGHDTLISQVTDNDVAGKGKNTETDKKEIEPHTILTCKPVGERTHNKLFTDNKKSTSSITYKSSARCSENERDEKNDRKKLKCKSLRSEETEVIEIDLDELNREMRALVTRDRPERLAKRQKTDSYETTTCFDESKYKFNGHNKEFSYSSNKITEQIINSLKRNNIDVQMKECEETVSKKFKGSLLDRLF</sequence>
<comment type="caution">
    <text evidence="1">The sequence shown here is derived from an EMBL/GenBank/DDBJ whole genome shotgun (WGS) entry which is preliminary data.</text>
</comment>
<keyword evidence="2" id="KW-1185">Reference proteome</keyword>
<protein>
    <submittedName>
        <fullName evidence="1">Uncharacterized protein</fullName>
    </submittedName>
</protein>